<dbReference type="EMBL" id="MWWS01000004">
    <property type="protein sequence ID" value="OZG49840.1"/>
    <property type="molecule type" value="Genomic_DNA"/>
</dbReference>
<dbReference type="AlphaFoldDB" id="A0A261ESJ4"/>
<organism evidence="2 3">
    <name type="scientific">Bombiscardovia coagulans</name>
    <dbReference type="NCBI Taxonomy" id="686666"/>
    <lineage>
        <taxon>Bacteria</taxon>
        <taxon>Bacillati</taxon>
        <taxon>Actinomycetota</taxon>
        <taxon>Actinomycetes</taxon>
        <taxon>Bifidobacteriales</taxon>
        <taxon>Bifidobacteriaceae</taxon>
        <taxon>Bombiscardovia</taxon>
    </lineage>
</organism>
<keyword evidence="3" id="KW-1185">Reference proteome</keyword>
<dbReference type="RefSeq" id="WP_094722406.1">
    <property type="nucleotide sequence ID" value="NZ_MWWS01000004.1"/>
</dbReference>
<reference evidence="2 3" key="1">
    <citation type="journal article" date="2017" name="BMC Genomics">
        <title>Comparative genomic and phylogenomic analyses of the Bifidobacteriaceae family.</title>
        <authorList>
            <person name="Lugli G.A."/>
            <person name="Milani C."/>
            <person name="Turroni F."/>
            <person name="Duranti S."/>
            <person name="Mancabelli L."/>
            <person name="Mangifesta M."/>
            <person name="Ferrario C."/>
            <person name="Modesto M."/>
            <person name="Mattarelli P."/>
            <person name="Jiri K."/>
            <person name="van Sinderen D."/>
            <person name="Ventura M."/>
        </authorList>
    </citation>
    <scope>NUCLEOTIDE SEQUENCE [LARGE SCALE GENOMIC DNA]</scope>
    <source>
        <strain evidence="2 3">DSM 22924</strain>
    </source>
</reference>
<protein>
    <submittedName>
        <fullName evidence="2">Uncharacterized protein</fullName>
    </submittedName>
</protein>
<feature type="region of interest" description="Disordered" evidence="1">
    <location>
        <begin position="1"/>
        <end position="33"/>
    </location>
</feature>
<name>A0A261ESJ4_9BIFI</name>
<evidence type="ECO:0000313" key="3">
    <source>
        <dbReference type="Proteomes" id="UP000216004"/>
    </source>
</evidence>
<evidence type="ECO:0000256" key="1">
    <source>
        <dbReference type="SAM" id="MobiDB-lite"/>
    </source>
</evidence>
<evidence type="ECO:0000313" key="2">
    <source>
        <dbReference type="EMBL" id="OZG49840.1"/>
    </source>
</evidence>
<dbReference type="Proteomes" id="UP000216004">
    <property type="component" value="Unassembled WGS sequence"/>
</dbReference>
<accession>A0A261ESJ4</accession>
<proteinExistence type="predicted"/>
<gene>
    <name evidence="2" type="ORF">BOCO_0357</name>
</gene>
<sequence>MSNDARKPKNSPGSTGGQYDTKPGGKGDDLPNLTAIQHPLEARIFNAKEKTAFINALPDVKNDAKQWRSYYERNYDYVTLGMRGPVIAFFKPTIQTAIPYDDMEERPDKQQSLHDVFVEYNLSHFEDMSAAYWKKYGRTKGDPYITAPNEDQNLSDDISFDKYHKIGQKDPFQSKGEKRIYLTDEEMNQVLAASDQLKEKYQQRLELYWKSHSDKIHLAPYFANR</sequence>
<comment type="caution">
    <text evidence="2">The sequence shown here is derived from an EMBL/GenBank/DDBJ whole genome shotgun (WGS) entry which is preliminary data.</text>
</comment>